<dbReference type="GO" id="GO:0036297">
    <property type="term" value="P:interstrand cross-link repair"/>
    <property type="evidence" value="ECO:0007669"/>
    <property type="project" value="TreeGrafter"/>
</dbReference>
<dbReference type="EMBL" id="RIBY02001046">
    <property type="protein sequence ID" value="KAH9833913.1"/>
    <property type="molecule type" value="Genomic_DNA"/>
</dbReference>
<feature type="region of interest" description="Disordered" evidence="5">
    <location>
        <begin position="522"/>
        <end position="623"/>
    </location>
</feature>
<proteinExistence type="predicted"/>
<dbReference type="PANTHER" id="PTHR23240">
    <property type="entry name" value="DNA CROSS-LINK REPAIR PROTEIN PSO2/SNM1-RELATED"/>
    <property type="match status" value="1"/>
</dbReference>
<protein>
    <submittedName>
        <fullName evidence="7">Protein artemis</fullName>
    </submittedName>
</protein>
<gene>
    <name evidence="7" type="ORF">Tdes44962_MAKER08746</name>
</gene>
<sequence>MSTFNGIVREFPHIRIDYFRRLPEEKYPPLAYLLSHVHSDHLTGLESCKSPFIYCSPATRDVLLGLEKYQHRMNFAKQILEAPIKTYRHLKKILRPIPLETPTTLELAPGNEIRVTLFDANHCVGAVMFLIEGDGHAVLYTGDIRSEPWWVNSLTKQPLLVPYVARDVIGQAKKPLKTLDCIYADTTFASKEDPYKRFPSKSEGLSELLDKVSKYPKGTSFHFKAWTFGYEEVWEALASHLGTRVHVDPYKWKLYRALANGVEPKAHDAAKYTGFKNGNGYQEGCLTQDTGTKLHSCEKGTECAIWNKDFVQITPIITRHNGIEMAEIGAGGGQGDLGQHELDINDMQTLCMLFSLVMSKVRDGAQQKAVIEMLNDFMTKGKSSIALDDFDFEDEEEPDDVNAKNEDIERPIGAIVPILARLAAQSRSMSGSGTEAHAPLPSARSALPKQITFPYSRHSSYSELCDLIGAFRPLDIYPCTVDSVNWHIKSSMSFLFGHIYAGGPAKVFSHDQYMISKMSLKKGSALPASRPSSSGSETSRSSLGEQLRERRRRRDSSDDSDGGTRRKRHSRGSRDDIEARVSEGQRPKDDNGKRRRYDGEGRQVSTRQAQGLSRKASIKPTDGGRRLHVGNLAYNTTEEELKDFFGDYLIERAHIPPKSRTNHPVAYGFVDVSTPTAALHAVHALDGATLVGRKISVSLARSASTDKWKPSDGPTTLDHYGQIDASGTGDHYSPVRTSLTARTDRLPRLRSIPMDLAARADLQDQLARAMRRRNSANSRQERNASLERYDSDDHLPGRDRLPSGGSMMAVDLDQPPVPLIDIASEELRGARDGRVRKSGYGSQKAPNDDGWEFTGRLSPPPAHGSSLRPSRSLGHHSTSTPLYRQQPVHYELSPAEKSAKAIRHQEAYEAALGVGGRQWADIGLISSGGHQVKEEEL</sequence>
<evidence type="ECO:0000259" key="6">
    <source>
        <dbReference type="PROSITE" id="PS50102"/>
    </source>
</evidence>
<dbReference type="GO" id="GO:0006303">
    <property type="term" value="P:double-strand break repair via nonhomologous end joining"/>
    <property type="evidence" value="ECO:0007669"/>
    <property type="project" value="TreeGrafter"/>
</dbReference>
<feature type="compositionally biased region" description="Basic and acidic residues" evidence="5">
    <location>
        <begin position="779"/>
        <end position="801"/>
    </location>
</feature>
<reference evidence="7 8" key="1">
    <citation type="journal article" date="2018" name="IMA Fungus">
        <title>IMA Genome-F 10: Nine draft genome sequences of Claviceps purpurea s.lat., including C. arundinis, C. humidiphila, and C. cf. spartinae, pseudomolecules for the pitch canker pathogen Fusarium circinatum, draft genome of Davidsoniella eucalypti, Grosmannia galeiformis, Quambalaria eucalypti, and Teratosphaeria destructans.</title>
        <authorList>
            <person name="Wingfield B.D."/>
            <person name="Liu M."/>
            <person name="Nguyen H.D."/>
            <person name="Lane F.A."/>
            <person name="Morgan S.W."/>
            <person name="De Vos L."/>
            <person name="Wilken P.M."/>
            <person name="Duong T.A."/>
            <person name="Aylward J."/>
            <person name="Coetzee M.P."/>
            <person name="Dadej K."/>
            <person name="De Beer Z.W."/>
            <person name="Findlay W."/>
            <person name="Havenga M."/>
            <person name="Kolarik M."/>
            <person name="Menzies J.G."/>
            <person name="Naidoo K."/>
            <person name="Pochopski O."/>
            <person name="Shoukouhi P."/>
            <person name="Santana Q.C."/>
            <person name="Seifert K.A."/>
            <person name="Soal N."/>
            <person name="Steenkamp E.T."/>
            <person name="Tatham C.T."/>
            <person name="van der Nest M.A."/>
            <person name="Wingfield M.J."/>
        </authorList>
    </citation>
    <scope>NUCLEOTIDE SEQUENCE [LARGE SCALE GENOMIC DNA]</scope>
    <source>
        <strain evidence="7">CMW44962</strain>
    </source>
</reference>
<dbReference type="GO" id="GO:0000723">
    <property type="term" value="P:telomere maintenance"/>
    <property type="evidence" value="ECO:0007669"/>
    <property type="project" value="TreeGrafter"/>
</dbReference>
<dbReference type="SUPFAM" id="SSF56281">
    <property type="entry name" value="Metallo-hydrolase/oxidoreductase"/>
    <property type="match status" value="1"/>
</dbReference>
<feature type="region of interest" description="Disordered" evidence="5">
    <location>
        <begin position="833"/>
        <end position="886"/>
    </location>
</feature>
<keyword evidence="4" id="KW-0694">RNA-binding</keyword>
<dbReference type="InterPro" id="IPR035979">
    <property type="entry name" value="RBD_domain_sf"/>
</dbReference>
<feature type="domain" description="RRM" evidence="6">
    <location>
        <begin position="625"/>
        <end position="702"/>
    </location>
</feature>
<dbReference type="InterPro" id="IPR036866">
    <property type="entry name" value="RibonucZ/Hydroxyglut_hydro"/>
</dbReference>
<dbReference type="SMART" id="SM00360">
    <property type="entry name" value="RRM"/>
    <property type="match status" value="1"/>
</dbReference>
<evidence type="ECO:0000256" key="4">
    <source>
        <dbReference type="PROSITE-ProRule" id="PRU00176"/>
    </source>
</evidence>
<dbReference type="GO" id="GO:0003684">
    <property type="term" value="F:damaged DNA binding"/>
    <property type="evidence" value="ECO:0007669"/>
    <property type="project" value="TreeGrafter"/>
</dbReference>
<evidence type="ECO:0000256" key="5">
    <source>
        <dbReference type="SAM" id="MobiDB-lite"/>
    </source>
</evidence>
<keyword evidence="3" id="KW-0269">Exonuclease</keyword>
<dbReference type="AlphaFoldDB" id="A0A9W7W4J4"/>
<dbReference type="SUPFAM" id="SSF54928">
    <property type="entry name" value="RNA-binding domain, RBD"/>
    <property type="match status" value="1"/>
</dbReference>
<keyword evidence="1" id="KW-0540">Nuclease</keyword>
<keyword evidence="8" id="KW-1185">Reference proteome</keyword>
<dbReference type="Pfam" id="PF23023">
    <property type="entry name" value="Anti-Pycsar_Apyc1"/>
    <property type="match status" value="1"/>
</dbReference>
<keyword evidence="2" id="KW-0378">Hydrolase</keyword>
<dbReference type="GO" id="GO:0003723">
    <property type="term" value="F:RNA binding"/>
    <property type="evidence" value="ECO:0007669"/>
    <property type="project" value="UniProtKB-UniRule"/>
</dbReference>
<dbReference type="InterPro" id="IPR000504">
    <property type="entry name" value="RRM_dom"/>
</dbReference>
<accession>A0A9W7W4J4</accession>
<dbReference type="Gene3D" id="3.30.70.330">
    <property type="match status" value="1"/>
</dbReference>
<dbReference type="Pfam" id="PF00076">
    <property type="entry name" value="RRM_1"/>
    <property type="match status" value="1"/>
</dbReference>
<feature type="compositionally biased region" description="Low complexity" evidence="5">
    <location>
        <begin position="524"/>
        <end position="545"/>
    </location>
</feature>
<evidence type="ECO:0000313" key="8">
    <source>
        <dbReference type="Proteomes" id="UP001138500"/>
    </source>
</evidence>
<dbReference type="GO" id="GO:0035312">
    <property type="term" value="F:5'-3' DNA exonuclease activity"/>
    <property type="evidence" value="ECO:0007669"/>
    <property type="project" value="TreeGrafter"/>
</dbReference>
<feature type="compositionally biased region" description="Basic and acidic residues" evidence="5">
    <location>
        <begin position="572"/>
        <end position="601"/>
    </location>
</feature>
<evidence type="ECO:0000313" key="7">
    <source>
        <dbReference type="EMBL" id="KAH9833913.1"/>
    </source>
</evidence>
<feature type="region of interest" description="Disordered" evidence="5">
    <location>
        <begin position="768"/>
        <end position="812"/>
    </location>
</feature>
<evidence type="ECO:0000256" key="3">
    <source>
        <dbReference type="ARBA" id="ARBA00022839"/>
    </source>
</evidence>
<reference evidence="7 8" key="2">
    <citation type="journal article" date="2021" name="Curr. Genet.">
        <title>Genetic response to nitrogen starvation in the aggressive Eucalyptus foliar pathogen Teratosphaeria destructans.</title>
        <authorList>
            <person name="Havenga M."/>
            <person name="Wingfield B.D."/>
            <person name="Wingfield M.J."/>
            <person name="Dreyer L.L."/>
            <person name="Roets F."/>
            <person name="Aylward J."/>
        </authorList>
    </citation>
    <scope>NUCLEOTIDE SEQUENCE [LARGE SCALE GENOMIC DNA]</scope>
    <source>
        <strain evidence="7">CMW44962</strain>
    </source>
</reference>
<dbReference type="Proteomes" id="UP001138500">
    <property type="component" value="Unassembled WGS sequence"/>
</dbReference>
<dbReference type="Gene3D" id="3.60.15.10">
    <property type="entry name" value="Ribonuclease Z/Hydroxyacylglutathione hydrolase-like"/>
    <property type="match status" value="1"/>
</dbReference>
<evidence type="ECO:0000256" key="2">
    <source>
        <dbReference type="ARBA" id="ARBA00022801"/>
    </source>
</evidence>
<dbReference type="InterPro" id="IPR012677">
    <property type="entry name" value="Nucleotide-bd_a/b_plait_sf"/>
</dbReference>
<comment type="caution">
    <text evidence="7">The sequence shown here is derived from an EMBL/GenBank/DDBJ whole genome shotgun (WGS) entry which is preliminary data.</text>
</comment>
<evidence type="ECO:0000256" key="1">
    <source>
        <dbReference type="ARBA" id="ARBA00022722"/>
    </source>
</evidence>
<dbReference type="CDD" id="cd00590">
    <property type="entry name" value="RRM_SF"/>
    <property type="match status" value="1"/>
</dbReference>
<dbReference type="OrthoDB" id="5561659at2759"/>
<organism evidence="7 8">
    <name type="scientific">Teratosphaeria destructans</name>
    <dbReference type="NCBI Taxonomy" id="418781"/>
    <lineage>
        <taxon>Eukaryota</taxon>
        <taxon>Fungi</taxon>
        <taxon>Dikarya</taxon>
        <taxon>Ascomycota</taxon>
        <taxon>Pezizomycotina</taxon>
        <taxon>Dothideomycetes</taxon>
        <taxon>Dothideomycetidae</taxon>
        <taxon>Mycosphaerellales</taxon>
        <taxon>Teratosphaeriaceae</taxon>
        <taxon>Teratosphaeria</taxon>
    </lineage>
</organism>
<name>A0A9W7W4J4_9PEZI</name>
<dbReference type="PANTHER" id="PTHR23240:SF8">
    <property type="entry name" value="PROTEIN ARTEMIS"/>
    <property type="match status" value="1"/>
</dbReference>
<dbReference type="PROSITE" id="PS50102">
    <property type="entry name" value="RRM"/>
    <property type="match status" value="1"/>
</dbReference>